<dbReference type="InterPro" id="IPR029787">
    <property type="entry name" value="Nucleotide_cyclase"/>
</dbReference>
<dbReference type="RefSeq" id="WP_367880189.1">
    <property type="nucleotide sequence ID" value="NZ_JBFNXX010000072.1"/>
</dbReference>
<dbReference type="InterPro" id="IPR029058">
    <property type="entry name" value="AB_hydrolase_fold"/>
</dbReference>
<protein>
    <submittedName>
        <fullName evidence="2">Adenylate/guanylate cyclase domain-containing protein</fullName>
    </submittedName>
</protein>
<evidence type="ECO:0000313" key="2">
    <source>
        <dbReference type="EMBL" id="MEW9922503.1"/>
    </source>
</evidence>
<evidence type="ECO:0000313" key="3">
    <source>
        <dbReference type="Proteomes" id="UP001556098"/>
    </source>
</evidence>
<keyword evidence="3" id="KW-1185">Reference proteome</keyword>
<dbReference type="SUPFAM" id="SSF53474">
    <property type="entry name" value="alpha/beta-Hydrolases"/>
    <property type="match status" value="1"/>
</dbReference>
<dbReference type="EMBL" id="JBFNXX010000072">
    <property type="protein sequence ID" value="MEW9922503.1"/>
    <property type="molecule type" value="Genomic_DNA"/>
</dbReference>
<reference evidence="2 3" key="1">
    <citation type="submission" date="2024-07" db="EMBL/GenBank/DDBJ databases">
        <title>Marimonas sp.nov., isolated from tidal-flat sediment.</title>
        <authorList>
            <person name="Jayan J.N."/>
            <person name="Lee S.S."/>
        </authorList>
    </citation>
    <scope>NUCLEOTIDE SEQUENCE [LARGE SCALE GENOMIC DNA]</scope>
    <source>
        <strain evidence="2 3">MJW-29</strain>
    </source>
</reference>
<accession>A0ABV3RVA9</accession>
<evidence type="ECO:0000259" key="1">
    <source>
        <dbReference type="PROSITE" id="PS50125"/>
    </source>
</evidence>
<comment type="caution">
    <text evidence="2">The sequence shown here is derived from an EMBL/GenBank/DDBJ whole genome shotgun (WGS) entry which is preliminary data.</text>
</comment>
<dbReference type="InterPro" id="IPR000073">
    <property type="entry name" value="AB_hydrolase_1"/>
</dbReference>
<name>A0ABV3RVA9_9RHOB</name>
<dbReference type="Gene3D" id="3.40.50.1820">
    <property type="entry name" value="alpha/beta hydrolase"/>
    <property type="match status" value="1"/>
</dbReference>
<gene>
    <name evidence="2" type="ORF">AB2B41_23145</name>
</gene>
<dbReference type="SMART" id="SM00044">
    <property type="entry name" value="CYCc"/>
    <property type="match status" value="1"/>
</dbReference>
<dbReference type="Pfam" id="PF00561">
    <property type="entry name" value="Abhydrolase_1"/>
    <property type="match status" value="1"/>
</dbReference>
<dbReference type="Gene3D" id="3.30.70.1230">
    <property type="entry name" value="Nucleotide cyclase"/>
    <property type="match status" value="1"/>
</dbReference>
<dbReference type="InterPro" id="IPR001054">
    <property type="entry name" value="A/G_cyclase"/>
</dbReference>
<dbReference type="InterPro" id="IPR050471">
    <property type="entry name" value="AB_hydrolase"/>
</dbReference>
<dbReference type="CDD" id="cd07302">
    <property type="entry name" value="CHD"/>
    <property type="match status" value="1"/>
</dbReference>
<dbReference type="PRINTS" id="PR00111">
    <property type="entry name" value="ABHYDROLASE"/>
</dbReference>
<dbReference type="PANTHER" id="PTHR43433:SF8">
    <property type="entry name" value="BIFUNCTIONAL LIPASE_ADENYLATE CYCLASE LIPJ"/>
    <property type="match status" value="1"/>
</dbReference>
<proteinExistence type="predicted"/>
<dbReference type="SUPFAM" id="SSF55073">
    <property type="entry name" value="Nucleotide cyclase"/>
    <property type="match status" value="1"/>
</dbReference>
<dbReference type="Proteomes" id="UP001556098">
    <property type="component" value="Unassembled WGS sequence"/>
</dbReference>
<feature type="domain" description="Guanylate cyclase" evidence="1">
    <location>
        <begin position="320"/>
        <end position="427"/>
    </location>
</feature>
<organism evidence="2 3">
    <name type="scientific">Sulfitobacter sediminis</name>
    <dbReference type="NCBI Taxonomy" id="3234186"/>
    <lineage>
        <taxon>Bacteria</taxon>
        <taxon>Pseudomonadati</taxon>
        <taxon>Pseudomonadota</taxon>
        <taxon>Alphaproteobacteria</taxon>
        <taxon>Rhodobacterales</taxon>
        <taxon>Roseobacteraceae</taxon>
        <taxon>Sulfitobacter</taxon>
    </lineage>
</organism>
<dbReference type="PROSITE" id="PS50125">
    <property type="entry name" value="GUANYLATE_CYCLASE_2"/>
    <property type="match status" value="1"/>
</dbReference>
<dbReference type="PANTHER" id="PTHR43433">
    <property type="entry name" value="HYDROLASE, ALPHA/BETA FOLD FAMILY PROTEIN"/>
    <property type="match status" value="1"/>
</dbReference>
<sequence length="473" mass="51482">MVAGEQRRAMVACSIVSMINMSDTDHVLGASMKKPRTLFTSAGDVAIAYQVVGNGPTDLIYASGWLHNIDIIWEHAGYNRLLSRLAEHYRLILFDKRGTGMSDRDVGAPTLEQRTDDIRAVMEAAGSDKASIFGVSEGANMATMFAAIYPERVNSIILVGCYACRAWKPDWPFGFRRAEFESMVKLLGENWGDFRDFLALRAPSVATDEDEIEFNNRLFVQSGSPSTAVNITRLNYELDIRPILPSVQAPSLVLHSRGDRVVTLEEAEFIAETLPRSRLKILEREDHLPWIGNVDEVADEIIAFASEVTNAEVSDRILATILMTDIEGSTSATVRMGDARWREIIDAHDIAAARVVARHGGTLIKTMGDGILATFAGPSRAVACAKNLKQEASLLDLSIRAGVHTGECERRGKDISGVAVNVAARILDVTPGGACFVSSLVRDLTAGSGLEFAPAGSHQFKGLPGDWDLYAVT</sequence>